<feature type="domain" description="Major facilitator superfamily (MFS) profile" evidence="8">
    <location>
        <begin position="206"/>
        <end position="384"/>
    </location>
</feature>
<dbReference type="AlphaFoldDB" id="C7XXV9"/>
<proteinExistence type="predicted"/>
<evidence type="ECO:0000256" key="4">
    <source>
        <dbReference type="ARBA" id="ARBA00022692"/>
    </source>
</evidence>
<gene>
    <name evidence="9" type="ORF">HMPREF0501_01594</name>
</gene>
<evidence type="ECO:0000256" key="3">
    <source>
        <dbReference type="ARBA" id="ARBA00022475"/>
    </source>
</evidence>
<keyword evidence="3" id="KW-1003">Cell membrane</keyword>
<evidence type="ECO:0000256" key="7">
    <source>
        <dbReference type="SAM" id="Phobius"/>
    </source>
</evidence>
<evidence type="ECO:0000256" key="2">
    <source>
        <dbReference type="ARBA" id="ARBA00022448"/>
    </source>
</evidence>
<name>C7XXV9_9LACO</name>
<sequence>MQTKSLQLKWVVAASLFNNTGAALLWPLTTVYMHEYLGESMTIAGVVMFVMSLCMMMGNYLGGVLYDRWNPYLAAVIPVIFATGAAFLLIFFHQWPFFAIWLCLISFADGSSITVINSYGTKIEGKSTRYVFNMLYMAMNIGVVVGTLLVGVLLPISPVLVFITTAAFYAIFLLITVLFFNVQLPKATHQRRLNRQSHRGDRRGVRIVYALCGCLMTVYLSYVLWETVMSVRITNMHIPFFAYSLLWTINGGVIIVGQPIVNQLAGYIRVRTQIIWGIAIFASSFIILIFARNFTMFVIDFLILTVGEMTGIPAVPAYIDQLTDPRDTGYYQGLPNIAMSIGRAIGPLYGGLIIDYFNYEVLFITVSGMMLTTLAYVVFLTRSK</sequence>
<keyword evidence="4 7" id="KW-0812">Transmembrane</keyword>
<comment type="subcellular location">
    <subcellularLocation>
        <location evidence="1">Cell membrane</location>
        <topology evidence="1">Multi-pass membrane protein</topology>
    </subcellularLocation>
</comment>
<dbReference type="GO" id="GO:0005886">
    <property type="term" value="C:plasma membrane"/>
    <property type="evidence" value="ECO:0007669"/>
    <property type="project" value="UniProtKB-SubCell"/>
</dbReference>
<feature type="transmembrane region" description="Helical" evidence="7">
    <location>
        <begin position="160"/>
        <end position="184"/>
    </location>
</feature>
<keyword evidence="6 7" id="KW-0472">Membrane</keyword>
<reference evidence="9 10" key="1">
    <citation type="submission" date="2009-06" db="EMBL/GenBank/DDBJ databases">
        <title>The Genome Sequence of Lactobacillus coleohominis strain 101-4-CHN.</title>
        <authorList>
            <consortium name="The Broad Institute Genome Sequencing Platform"/>
            <person name="Ward D."/>
            <person name="Young S.K."/>
            <person name="Zeng Q."/>
            <person name="Koehrsen M."/>
            <person name="Alvarado L."/>
            <person name="Berlin A."/>
            <person name="Borenstein D."/>
            <person name="Chen Z."/>
            <person name="Engels R."/>
            <person name="Freedman E."/>
            <person name="Gellesch M."/>
            <person name="Goldberg J."/>
            <person name="Griggs A."/>
            <person name="Gujja S."/>
            <person name="Heiman D."/>
            <person name="Hepburn T."/>
            <person name="Howarth C."/>
            <person name="Jen D."/>
            <person name="Larson L."/>
            <person name="Lewis B."/>
            <person name="Mehta T."/>
            <person name="Park D."/>
            <person name="Pearson M."/>
            <person name="Roberts A."/>
            <person name="Saif S."/>
            <person name="Shea T."/>
            <person name="Shenoy N."/>
            <person name="Sisk P."/>
            <person name="Stolte C."/>
            <person name="Sykes S."/>
            <person name="Walk T."/>
            <person name="White J."/>
            <person name="Yandava C."/>
            <person name="Liu Y."/>
            <person name="Xu Q."/>
            <person name="Lander E."/>
            <person name="Nusbaum C."/>
            <person name="Galagan J."/>
            <person name="Birren B."/>
        </authorList>
    </citation>
    <scope>NUCLEOTIDE SEQUENCE [LARGE SCALE GENOMIC DNA]</scope>
    <source>
        <strain evidence="9 10">101-4-CHN</strain>
    </source>
</reference>
<keyword evidence="2" id="KW-0813">Transport</keyword>
<keyword evidence="5 7" id="KW-1133">Transmembrane helix</keyword>
<evidence type="ECO:0000256" key="6">
    <source>
        <dbReference type="ARBA" id="ARBA00023136"/>
    </source>
</evidence>
<dbReference type="SUPFAM" id="SSF103473">
    <property type="entry name" value="MFS general substrate transporter"/>
    <property type="match status" value="1"/>
</dbReference>
<dbReference type="InterPro" id="IPR011701">
    <property type="entry name" value="MFS"/>
</dbReference>
<dbReference type="InterPro" id="IPR001958">
    <property type="entry name" value="Tet-R_TetA/multi-R_MdtG-like"/>
</dbReference>
<organism evidence="9 10">
    <name type="scientific">Limosilactobacillus coleohominis 101-4-CHN</name>
    <dbReference type="NCBI Taxonomy" id="575594"/>
    <lineage>
        <taxon>Bacteria</taxon>
        <taxon>Bacillati</taxon>
        <taxon>Bacillota</taxon>
        <taxon>Bacilli</taxon>
        <taxon>Lactobacillales</taxon>
        <taxon>Lactobacillaceae</taxon>
        <taxon>Limosilactobacillus</taxon>
    </lineage>
</organism>
<evidence type="ECO:0000313" key="10">
    <source>
        <dbReference type="Proteomes" id="UP000003987"/>
    </source>
</evidence>
<dbReference type="STRING" id="575594.HMPREF0501_01594"/>
<dbReference type="PRINTS" id="PR01035">
    <property type="entry name" value="TCRTETA"/>
</dbReference>
<evidence type="ECO:0000256" key="1">
    <source>
        <dbReference type="ARBA" id="ARBA00004651"/>
    </source>
</evidence>
<evidence type="ECO:0000313" key="9">
    <source>
        <dbReference type="EMBL" id="EEU29587.1"/>
    </source>
</evidence>
<dbReference type="InterPro" id="IPR020846">
    <property type="entry name" value="MFS_dom"/>
</dbReference>
<feature type="transmembrane region" description="Helical" evidence="7">
    <location>
        <begin position="131"/>
        <end position="154"/>
    </location>
</feature>
<dbReference type="EMBL" id="GG698807">
    <property type="protein sequence ID" value="EEU29587.1"/>
    <property type="molecule type" value="Genomic_DNA"/>
</dbReference>
<feature type="transmembrane region" description="Helical" evidence="7">
    <location>
        <begin position="361"/>
        <end position="381"/>
    </location>
</feature>
<dbReference type="PANTHER" id="PTHR23517">
    <property type="entry name" value="RESISTANCE PROTEIN MDTM, PUTATIVE-RELATED-RELATED"/>
    <property type="match status" value="1"/>
</dbReference>
<dbReference type="InterPro" id="IPR050171">
    <property type="entry name" value="MFS_Transporters"/>
</dbReference>
<dbReference type="Proteomes" id="UP000003987">
    <property type="component" value="Unassembled WGS sequence"/>
</dbReference>
<evidence type="ECO:0000259" key="8">
    <source>
        <dbReference type="PROSITE" id="PS50850"/>
    </source>
</evidence>
<accession>C7XXV9</accession>
<feature type="transmembrane region" description="Helical" evidence="7">
    <location>
        <begin position="41"/>
        <end position="60"/>
    </location>
</feature>
<keyword evidence="10" id="KW-1185">Reference proteome</keyword>
<dbReference type="PROSITE" id="PS50850">
    <property type="entry name" value="MFS"/>
    <property type="match status" value="1"/>
</dbReference>
<protein>
    <submittedName>
        <fullName evidence="9">Transporter, major facilitator family protein</fullName>
    </submittedName>
</protein>
<feature type="transmembrane region" description="Helical" evidence="7">
    <location>
        <begin position="273"/>
        <end position="291"/>
    </location>
</feature>
<dbReference type="OrthoDB" id="3268460at2"/>
<dbReference type="RefSeq" id="WP_006917535.1">
    <property type="nucleotide sequence ID" value="NZ_GG698807.1"/>
</dbReference>
<dbReference type="Gene3D" id="1.20.1250.20">
    <property type="entry name" value="MFS general substrate transporter like domains"/>
    <property type="match status" value="2"/>
</dbReference>
<feature type="transmembrane region" description="Helical" evidence="7">
    <location>
        <begin position="98"/>
        <end position="119"/>
    </location>
</feature>
<dbReference type="Pfam" id="PF07690">
    <property type="entry name" value="MFS_1"/>
    <property type="match status" value="2"/>
</dbReference>
<feature type="transmembrane region" description="Helical" evidence="7">
    <location>
        <begin position="240"/>
        <end position="261"/>
    </location>
</feature>
<dbReference type="PANTHER" id="PTHR23517:SF10">
    <property type="entry name" value="MAJOR FACILITATOR SUPERFAMILY (MFS) PROFILE DOMAIN-CONTAINING PROTEIN"/>
    <property type="match status" value="1"/>
</dbReference>
<dbReference type="InterPro" id="IPR036259">
    <property type="entry name" value="MFS_trans_sf"/>
</dbReference>
<dbReference type="GO" id="GO:0022857">
    <property type="term" value="F:transmembrane transporter activity"/>
    <property type="evidence" value="ECO:0007669"/>
    <property type="project" value="InterPro"/>
</dbReference>
<dbReference type="HOGENOM" id="CLU_001265_60_4_9"/>
<feature type="transmembrane region" description="Helical" evidence="7">
    <location>
        <begin position="72"/>
        <end position="92"/>
    </location>
</feature>
<evidence type="ECO:0000256" key="5">
    <source>
        <dbReference type="ARBA" id="ARBA00022989"/>
    </source>
</evidence>
<dbReference type="eggNOG" id="COG2814">
    <property type="taxonomic scope" value="Bacteria"/>
</dbReference>
<feature type="transmembrane region" description="Helical" evidence="7">
    <location>
        <begin position="205"/>
        <end position="225"/>
    </location>
</feature>